<evidence type="ECO:0000256" key="1">
    <source>
        <dbReference type="ARBA" id="ARBA00004141"/>
    </source>
</evidence>
<dbReference type="InterPro" id="IPR000620">
    <property type="entry name" value="EamA_dom"/>
</dbReference>
<dbReference type="EMBL" id="BDDD01002340">
    <property type="protein sequence ID" value="GAV81153.1"/>
    <property type="molecule type" value="Genomic_DNA"/>
</dbReference>
<evidence type="ECO:0000256" key="3">
    <source>
        <dbReference type="ARBA" id="ARBA00022692"/>
    </source>
</evidence>
<keyword evidence="3 6" id="KW-0812">Transmembrane</keyword>
<organism evidence="9 10">
    <name type="scientific">Cephalotus follicularis</name>
    <name type="common">Albany pitcher plant</name>
    <dbReference type="NCBI Taxonomy" id="3775"/>
    <lineage>
        <taxon>Eukaryota</taxon>
        <taxon>Viridiplantae</taxon>
        <taxon>Streptophyta</taxon>
        <taxon>Embryophyta</taxon>
        <taxon>Tracheophyta</taxon>
        <taxon>Spermatophyta</taxon>
        <taxon>Magnoliopsida</taxon>
        <taxon>eudicotyledons</taxon>
        <taxon>Gunneridae</taxon>
        <taxon>Pentapetalae</taxon>
        <taxon>rosids</taxon>
        <taxon>fabids</taxon>
        <taxon>Oxalidales</taxon>
        <taxon>Cephalotaceae</taxon>
        <taxon>Cephalotus</taxon>
    </lineage>
</organism>
<dbReference type="OrthoDB" id="1728340at2759"/>
<dbReference type="InterPro" id="IPR030184">
    <property type="entry name" value="WAT1-related"/>
</dbReference>
<feature type="domain" description="EamA" evidence="8">
    <location>
        <begin position="8"/>
        <end position="116"/>
    </location>
</feature>
<keyword evidence="10" id="KW-1185">Reference proteome</keyword>
<keyword evidence="4 6" id="KW-1133">Transmembrane helix</keyword>
<dbReference type="PANTHER" id="PTHR31218">
    <property type="entry name" value="WAT1-RELATED PROTEIN"/>
    <property type="match status" value="1"/>
</dbReference>
<name>A0A1Q3CM22_CEPFO</name>
<dbReference type="Pfam" id="PF00892">
    <property type="entry name" value="EamA"/>
    <property type="match status" value="1"/>
</dbReference>
<proteinExistence type="inferred from homology"/>
<evidence type="ECO:0000256" key="6">
    <source>
        <dbReference type="RuleBase" id="RU363077"/>
    </source>
</evidence>
<accession>A0A1Q3CM22</accession>
<feature type="transmembrane region" description="Helical" evidence="6">
    <location>
        <begin position="73"/>
        <end position="93"/>
    </location>
</feature>
<evidence type="ECO:0000256" key="2">
    <source>
        <dbReference type="ARBA" id="ARBA00007635"/>
    </source>
</evidence>
<evidence type="ECO:0000256" key="7">
    <source>
        <dbReference type="SAM" id="MobiDB-lite"/>
    </source>
</evidence>
<dbReference type="STRING" id="3775.A0A1Q3CM22"/>
<dbReference type="InParanoid" id="A0A1Q3CM22"/>
<comment type="caution">
    <text evidence="9">The sequence shown here is derived from an EMBL/GenBank/DDBJ whole genome shotgun (WGS) entry which is preliminary data.</text>
</comment>
<dbReference type="GO" id="GO:0016020">
    <property type="term" value="C:membrane"/>
    <property type="evidence" value="ECO:0007669"/>
    <property type="project" value="UniProtKB-SubCell"/>
</dbReference>
<comment type="subcellular location">
    <subcellularLocation>
        <location evidence="1 6">Membrane</location>
        <topology evidence="1 6">Multi-pass membrane protein</topology>
    </subcellularLocation>
</comment>
<sequence length="182" mass="20187">MSVRYPCPCSISALITMMAAIQSSVFALCIEKDWSQWKLGWNIRLLTALYMGIASCLMTIMISWCVRVRGPVFVSLFNPIAVVLVAIVGSLVLSEKLHLGSILGAVLIIFGVYLVLWGNSKDIKKIAQLVPTIGSSEPNTIDIVVDNTNILVKLDRDLSGKEFGENKKENTTEEDKEQQRRN</sequence>
<comment type="caution">
    <text evidence="6">Lacks conserved residue(s) required for the propagation of feature annotation.</text>
</comment>
<comment type="similarity">
    <text evidence="2 6">Belongs to the drug/metabolite transporter (DMT) superfamily. Plant drug/metabolite exporter (P-DME) (TC 2.A.7.4) family.</text>
</comment>
<evidence type="ECO:0000313" key="10">
    <source>
        <dbReference type="Proteomes" id="UP000187406"/>
    </source>
</evidence>
<reference evidence="10" key="1">
    <citation type="submission" date="2016-04" db="EMBL/GenBank/DDBJ databases">
        <title>Cephalotus genome sequencing.</title>
        <authorList>
            <person name="Fukushima K."/>
            <person name="Hasebe M."/>
            <person name="Fang X."/>
        </authorList>
    </citation>
    <scope>NUCLEOTIDE SEQUENCE [LARGE SCALE GENOMIC DNA]</scope>
    <source>
        <strain evidence="10">cv. St1</strain>
    </source>
</reference>
<dbReference type="Gene3D" id="1.10.3730.20">
    <property type="match status" value="1"/>
</dbReference>
<gene>
    <name evidence="9" type="ORF">CFOL_v3_24612</name>
</gene>
<feature type="transmembrane region" description="Helical" evidence="6">
    <location>
        <begin position="99"/>
        <end position="118"/>
    </location>
</feature>
<dbReference type="GO" id="GO:0022857">
    <property type="term" value="F:transmembrane transporter activity"/>
    <property type="evidence" value="ECO:0007669"/>
    <property type="project" value="InterPro"/>
</dbReference>
<evidence type="ECO:0000259" key="8">
    <source>
        <dbReference type="Pfam" id="PF00892"/>
    </source>
</evidence>
<protein>
    <recommendedName>
        <fullName evidence="6">WAT1-related protein</fullName>
    </recommendedName>
</protein>
<dbReference type="AlphaFoldDB" id="A0A1Q3CM22"/>
<dbReference type="SUPFAM" id="SSF103481">
    <property type="entry name" value="Multidrug resistance efflux transporter EmrE"/>
    <property type="match status" value="1"/>
</dbReference>
<dbReference type="Proteomes" id="UP000187406">
    <property type="component" value="Unassembled WGS sequence"/>
</dbReference>
<dbReference type="InterPro" id="IPR037185">
    <property type="entry name" value="EmrE-like"/>
</dbReference>
<evidence type="ECO:0000256" key="4">
    <source>
        <dbReference type="ARBA" id="ARBA00022989"/>
    </source>
</evidence>
<feature type="transmembrane region" description="Helical" evidence="6">
    <location>
        <begin position="43"/>
        <end position="66"/>
    </location>
</feature>
<evidence type="ECO:0000313" key="9">
    <source>
        <dbReference type="EMBL" id="GAV81153.1"/>
    </source>
</evidence>
<feature type="region of interest" description="Disordered" evidence="7">
    <location>
        <begin position="162"/>
        <end position="182"/>
    </location>
</feature>
<keyword evidence="5 6" id="KW-0472">Membrane</keyword>
<evidence type="ECO:0000256" key="5">
    <source>
        <dbReference type="ARBA" id="ARBA00023136"/>
    </source>
</evidence>